<dbReference type="AlphaFoldDB" id="A0A8B8CLF9"/>
<reference evidence="3" key="1">
    <citation type="submission" date="2024-06" db="UniProtKB">
        <authorList>
            <consortium name="RefSeq"/>
        </authorList>
    </citation>
    <scope>NUCLEOTIDE SEQUENCE [LARGE SCALE GENOMIC DNA]</scope>
</reference>
<dbReference type="Proteomes" id="UP000694844">
    <property type="component" value="Chromosome 1"/>
</dbReference>
<proteinExistence type="predicted"/>
<accession>A0A8B8CLF9</accession>
<evidence type="ECO:0000256" key="1">
    <source>
        <dbReference type="SAM" id="MobiDB-lite"/>
    </source>
</evidence>
<feature type="region of interest" description="Disordered" evidence="1">
    <location>
        <begin position="407"/>
        <end position="553"/>
    </location>
</feature>
<reference evidence="4" key="2">
    <citation type="submission" date="2025-08" db="UniProtKB">
        <authorList>
            <consortium name="RefSeq"/>
        </authorList>
    </citation>
    <scope>IDENTIFICATION</scope>
    <source>
        <tissue evidence="4">Whole sample</tissue>
    </source>
</reference>
<feature type="compositionally biased region" description="Low complexity" evidence="1">
    <location>
        <begin position="627"/>
        <end position="637"/>
    </location>
</feature>
<feature type="domain" description="GLTSCR protein conserved" evidence="2">
    <location>
        <begin position="285"/>
        <end position="385"/>
    </location>
</feature>
<feature type="region of interest" description="Disordered" evidence="1">
    <location>
        <begin position="722"/>
        <end position="834"/>
    </location>
</feature>
<feature type="region of interest" description="Disordered" evidence="1">
    <location>
        <begin position="565"/>
        <end position="683"/>
    </location>
</feature>
<evidence type="ECO:0000313" key="4">
    <source>
        <dbReference type="RefSeq" id="XP_022316682.1"/>
    </source>
</evidence>
<name>A0A8B8CLF9_CRAVI</name>
<dbReference type="OrthoDB" id="2556847at2759"/>
<feature type="compositionally biased region" description="Polar residues" evidence="1">
    <location>
        <begin position="754"/>
        <end position="776"/>
    </location>
</feature>
<feature type="compositionally biased region" description="Polar residues" evidence="1">
    <location>
        <begin position="589"/>
        <end position="619"/>
    </location>
</feature>
<keyword evidence="3" id="KW-1185">Reference proteome</keyword>
<evidence type="ECO:0000313" key="3">
    <source>
        <dbReference type="Proteomes" id="UP000694844"/>
    </source>
</evidence>
<feature type="compositionally biased region" description="Basic and acidic residues" evidence="1">
    <location>
        <begin position="407"/>
        <end position="418"/>
    </location>
</feature>
<feature type="compositionally biased region" description="Pro residues" evidence="1">
    <location>
        <begin position="427"/>
        <end position="437"/>
    </location>
</feature>
<feature type="compositionally biased region" description="Basic and acidic residues" evidence="1">
    <location>
        <begin position="779"/>
        <end position="792"/>
    </location>
</feature>
<dbReference type="GO" id="GO:0045893">
    <property type="term" value="P:positive regulation of DNA-templated transcription"/>
    <property type="evidence" value="ECO:0007669"/>
    <property type="project" value="TreeGrafter"/>
</dbReference>
<evidence type="ECO:0000259" key="2">
    <source>
        <dbReference type="Pfam" id="PF15249"/>
    </source>
</evidence>
<dbReference type="InterPro" id="IPR015671">
    <property type="entry name" value="GSCR1_dom"/>
</dbReference>
<feature type="compositionally biased region" description="Polar residues" evidence="1">
    <location>
        <begin position="509"/>
        <end position="519"/>
    </location>
</feature>
<dbReference type="KEGG" id="cvn:111120244"/>
<organism evidence="3 4">
    <name type="scientific">Crassostrea virginica</name>
    <name type="common">Eastern oyster</name>
    <dbReference type="NCBI Taxonomy" id="6565"/>
    <lineage>
        <taxon>Eukaryota</taxon>
        <taxon>Metazoa</taxon>
        <taxon>Spiralia</taxon>
        <taxon>Lophotrochozoa</taxon>
        <taxon>Mollusca</taxon>
        <taxon>Bivalvia</taxon>
        <taxon>Autobranchia</taxon>
        <taxon>Pteriomorphia</taxon>
        <taxon>Ostreida</taxon>
        <taxon>Ostreoidea</taxon>
        <taxon>Ostreidae</taxon>
        <taxon>Crassostrea</taxon>
    </lineage>
</organism>
<dbReference type="GeneID" id="111120244"/>
<dbReference type="GO" id="GO:0016514">
    <property type="term" value="C:SWI/SNF complex"/>
    <property type="evidence" value="ECO:0007669"/>
    <property type="project" value="TreeGrafter"/>
</dbReference>
<feature type="compositionally biased region" description="Polar residues" evidence="1">
    <location>
        <begin position="645"/>
        <end position="659"/>
    </location>
</feature>
<dbReference type="PANTHER" id="PTHR15572">
    <property type="entry name" value="GLIOMA TUMOR SUPPRESSOR CANDIDATE REGION GENE 1"/>
    <property type="match status" value="1"/>
</dbReference>
<protein>
    <submittedName>
        <fullName evidence="4">Abnormal cell migration protein 38-like isoform X1</fullName>
    </submittedName>
</protein>
<dbReference type="RefSeq" id="XP_022316682.1">
    <property type="nucleotide sequence ID" value="XM_022460974.1"/>
</dbReference>
<dbReference type="PANTHER" id="PTHR15572:SF0">
    <property type="entry name" value="GLUTAMINE-RICH PROTEIN-RELATED"/>
    <property type="match status" value="1"/>
</dbReference>
<feature type="compositionally biased region" description="Polar residues" evidence="1">
    <location>
        <begin position="793"/>
        <end position="810"/>
    </location>
</feature>
<sequence>MQRQRKLVDVQKSILQKCAQQQQVTLQVAQPMIGQPQASFSAVKNQVVIKTEVLQPMIGEPPTGTAPQQMSMVSSMPQGVIQTGTTLSTASPLLSALSSATTSIRPAVSTTQNLIQNKVTTAPLVQQMGQTVMVSASAQKPLGANLLQAPSNSATPQAPVPTQIKIANHVLQLNLTLDQKEKVEGYLARMTPEQQQQQIKLFLNLQRQQQLQAQVQAQKAHQAKLQQGKIPTPVQTLSGGAANLGAGTSVPPGHLIIQSGKADNKLVAVASMPKEQLIHQQLSKDQENALRPDTHTPFHNQRDMTRRLLRYHVFQWQEPPRKLIKKDEEMFENCAEGLVRKSGAMFEKFRLLLMKESIRENNMAETVMIERLLNDDLKETIAKEKKQILEDPGSFKPIPLHILKKSEKASVKEEEKKQKSIVVKQEPPTPEQVPPESKPSSPFISIKEEDGQSRPTTPKFKLIIRNDGQKLTSSTCIAEDGDSDTNTYIAEESSTDSYGDNNSDKESMGSRSMLNNIEDNTAEDITMEDNAATRWSDISNDEKPFSSYMETESAEVSQMSYMNYPSSKMEEEETNSNAFPNPAEDVHSLISSEDTVNYSSRNSFHPTPSSQSMTYSQSKALYRQDSSKNSSFKGSFSVLEDSQKSVESSANSYTGSTCAQYEPISSDEEDSVPGFVPDKSEPYSISIGKHTMKYSGDSQSFLQGGNLEKSNGSSCAGVIEIADNDSNLKQESSSSSDSELDSEASSGKEEDSVPNYQMQSAIDSILQFDNASSSSTYHHHMDQSDFLNHDYEASQSEESAINSPQSYEQQDNGDHTDTTSMEDDLDAAVKSILM</sequence>
<gene>
    <name evidence="4" type="primary">LOC111120244</name>
</gene>
<dbReference type="Pfam" id="PF15249">
    <property type="entry name" value="GLTSCR1"/>
    <property type="match status" value="1"/>
</dbReference>
<dbReference type="InterPro" id="IPR052438">
    <property type="entry name" value="Chromatin_remod/trans_coact"/>
</dbReference>